<comment type="caution">
    <text evidence="2">The sequence shown here is derived from an EMBL/GenBank/DDBJ whole genome shotgun (WGS) entry which is preliminary data.</text>
</comment>
<reference evidence="2 3" key="1">
    <citation type="journal article" date="2023" name="Plants (Basel)">
        <title>Bridging the Gap: Combining Genomics and Transcriptomics Approaches to Understand Stylosanthes scabra, an Orphan Legume from the Brazilian Caatinga.</title>
        <authorList>
            <person name="Ferreira-Neto J.R.C."/>
            <person name="da Silva M.D."/>
            <person name="Binneck E."/>
            <person name="de Melo N.F."/>
            <person name="da Silva R.H."/>
            <person name="de Melo A.L.T.M."/>
            <person name="Pandolfi V."/>
            <person name="Bustamante F.O."/>
            <person name="Brasileiro-Vidal A.C."/>
            <person name="Benko-Iseppon A.M."/>
        </authorList>
    </citation>
    <scope>NUCLEOTIDE SEQUENCE [LARGE SCALE GENOMIC DNA]</scope>
    <source>
        <tissue evidence="2">Leaves</tissue>
    </source>
</reference>
<keyword evidence="3" id="KW-1185">Reference proteome</keyword>
<evidence type="ECO:0000313" key="3">
    <source>
        <dbReference type="Proteomes" id="UP001341840"/>
    </source>
</evidence>
<accession>A0ABU6TKJ6</accession>
<feature type="region of interest" description="Disordered" evidence="1">
    <location>
        <begin position="98"/>
        <end position="124"/>
    </location>
</feature>
<organism evidence="2 3">
    <name type="scientific">Stylosanthes scabra</name>
    <dbReference type="NCBI Taxonomy" id="79078"/>
    <lineage>
        <taxon>Eukaryota</taxon>
        <taxon>Viridiplantae</taxon>
        <taxon>Streptophyta</taxon>
        <taxon>Embryophyta</taxon>
        <taxon>Tracheophyta</taxon>
        <taxon>Spermatophyta</taxon>
        <taxon>Magnoliopsida</taxon>
        <taxon>eudicotyledons</taxon>
        <taxon>Gunneridae</taxon>
        <taxon>Pentapetalae</taxon>
        <taxon>rosids</taxon>
        <taxon>fabids</taxon>
        <taxon>Fabales</taxon>
        <taxon>Fabaceae</taxon>
        <taxon>Papilionoideae</taxon>
        <taxon>50 kb inversion clade</taxon>
        <taxon>dalbergioids sensu lato</taxon>
        <taxon>Dalbergieae</taxon>
        <taxon>Pterocarpus clade</taxon>
        <taxon>Stylosanthes</taxon>
    </lineage>
</organism>
<proteinExistence type="predicted"/>
<evidence type="ECO:0000313" key="2">
    <source>
        <dbReference type="EMBL" id="MED6149319.1"/>
    </source>
</evidence>
<name>A0ABU6TKJ6_9FABA</name>
<feature type="compositionally biased region" description="Basic and acidic residues" evidence="1">
    <location>
        <begin position="104"/>
        <end position="118"/>
    </location>
</feature>
<evidence type="ECO:0000256" key="1">
    <source>
        <dbReference type="SAM" id="MobiDB-lite"/>
    </source>
</evidence>
<gene>
    <name evidence="2" type="ORF">PIB30_061272</name>
</gene>
<feature type="region of interest" description="Disordered" evidence="1">
    <location>
        <begin position="1"/>
        <end position="38"/>
    </location>
</feature>
<protein>
    <submittedName>
        <fullName evidence="2">Uncharacterized protein</fullName>
    </submittedName>
</protein>
<dbReference type="EMBL" id="JASCZI010091174">
    <property type="protein sequence ID" value="MED6149319.1"/>
    <property type="molecule type" value="Genomic_DNA"/>
</dbReference>
<sequence>MVTISDFNEDNHNDTRTKPLSSSFQSPSSSSSSFSPTFDPSNPAAFLHKVFDFVSHESDFFGIDAAKKEITSLTRATRDKRKKAKELKAAAVAKHEAKKKLEKRLKQEEQRFNTDTKKQKSAAAMSSLPNLKILLYLLAFSS</sequence>
<dbReference type="Proteomes" id="UP001341840">
    <property type="component" value="Unassembled WGS sequence"/>
</dbReference>
<feature type="compositionally biased region" description="Low complexity" evidence="1">
    <location>
        <begin position="21"/>
        <end position="38"/>
    </location>
</feature>